<feature type="transmembrane region" description="Helical" evidence="1">
    <location>
        <begin position="327"/>
        <end position="352"/>
    </location>
</feature>
<dbReference type="EMBL" id="EU579861">
    <property type="protein sequence ID" value="ACE95653.1"/>
    <property type="molecule type" value="Genomic_DNA"/>
</dbReference>
<dbReference type="Gene3D" id="2.60.40.2920">
    <property type="match status" value="1"/>
</dbReference>
<keyword evidence="1" id="KW-1133">Transmembrane helix</keyword>
<evidence type="ECO:0000313" key="4">
    <source>
        <dbReference type="Proteomes" id="UP000101273"/>
    </source>
</evidence>
<dbReference type="Gene3D" id="3.30.500.30">
    <property type="match status" value="1"/>
</dbReference>
<proteinExistence type="predicted"/>
<reference evidence="3 4" key="1">
    <citation type="journal article" date="2008" name="J. Virol.">
        <title>Laboratory strains of murine cytomegalovirus are genetically similar to but phenotypically distinct from wild strains of virus.</title>
        <authorList>
            <person name="Smith L.M."/>
            <person name="McWhorter A.R."/>
            <person name="Masters L.L."/>
            <person name="Shellam G.R."/>
            <person name="Redwood A.J."/>
        </authorList>
    </citation>
    <scope>NUCLEOTIDE SEQUENCE [LARGE SCALE GENOMIC DNA]</scope>
    <source>
        <strain evidence="3">C4A</strain>
    </source>
</reference>
<name>B3UY78_MUHV1</name>
<dbReference type="Proteomes" id="UP000101273">
    <property type="component" value="Genome"/>
</dbReference>
<evidence type="ECO:0000256" key="1">
    <source>
        <dbReference type="SAM" id="Phobius"/>
    </source>
</evidence>
<feature type="domain" description="M152 N-terminal" evidence="2">
    <location>
        <begin position="63"/>
        <end position="195"/>
    </location>
</feature>
<organism evidence="3 4">
    <name type="scientific">Muromegalovirus C4A</name>
    <dbReference type="NCBI Taxonomy" id="524649"/>
    <lineage>
        <taxon>Viruses</taxon>
        <taxon>Duplodnaviria</taxon>
        <taxon>Heunggongvirae</taxon>
        <taxon>Peploviricota</taxon>
        <taxon>Herviviricetes</taxon>
        <taxon>Herpesvirales</taxon>
        <taxon>Orthoherpesviridae</taxon>
        <taxon>Betaherpesvirinae</taxon>
        <taxon>Muromegalovirus</taxon>
        <taxon>Muromegalovirus muridbeta1</taxon>
        <taxon>Murid herpesvirus 1</taxon>
    </lineage>
</organism>
<dbReference type="InterPro" id="IPR054048">
    <property type="entry name" value="M152_N"/>
</dbReference>
<protein>
    <submittedName>
        <fullName evidence="3">M152</fullName>
    </submittedName>
</protein>
<accession>B3UY78</accession>
<evidence type="ECO:0000313" key="3">
    <source>
        <dbReference type="EMBL" id="ACE95653.1"/>
    </source>
</evidence>
<evidence type="ECO:0000259" key="2">
    <source>
        <dbReference type="Pfam" id="PF22158"/>
    </source>
</evidence>
<keyword evidence="1" id="KW-0812">Transmembrane</keyword>
<sequence length="405" mass="46385">MLGAITYLLLSVLINRGETAGSSYMDVRIFEDERVDICQDLTATFISYREGPEMFRHSINLEQSSDIFRIEASGEVKHFPWMNVSELTQESAFFVEQERFVYEYIMNVFKAGRPVVFEYRCKFVPFECTVLQMMDGNTLTRYTVDKGVETLGSPPYSPDVSEDDIARYGRGSGISILRDNAALLQKRWTSFCRKIVAMDNPRHNEYSLYSNRGNGYVSCTMHTQVPLAYNVSLANGVDIYKYMRMYSGGRLKVEAWLDLRDLNGSTDFAFVISSPTGWYATVKYSEYPRQSPGMLVSSIDGKFESSAVVSWHRGHGLKHAPPVSAEYSIFFMDVWSLIAIGVVFVIVFTYLVKLRVVWINRVWPRMRYRLVYINCRVWGCSCDRHTGQCQIVGCSRSSRPSGHIH</sequence>
<dbReference type="Pfam" id="PF22158">
    <property type="entry name" value="M157_N_1"/>
    <property type="match status" value="1"/>
</dbReference>
<gene>
    <name evidence="3" type="primary">m152</name>
</gene>
<keyword evidence="1" id="KW-0472">Membrane</keyword>